<dbReference type="AlphaFoldDB" id="A0A0N1HEB7"/>
<dbReference type="PANTHER" id="PTHR13678:SF2">
    <property type="entry name" value="VACUOLAR PROTEIN SORTING-ASSOCIATED PROTEIN 37A"/>
    <property type="match status" value="1"/>
</dbReference>
<keyword evidence="4" id="KW-0967">Endosome</keyword>
<dbReference type="RefSeq" id="XP_018003683.1">
    <property type="nucleotide sequence ID" value="XM_018146634.1"/>
</dbReference>
<dbReference type="GO" id="GO:0006623">
    <property type="term" value="P:protein targeting to vacuole"/>
    <property type="evidence" value="ECO:0007669"/>
    <property type="project" value="TreeGrafter"/>
</dbReference>
<dbReference type="GeneID" id="28738514"/>
<feature type="compositionally biased region" description="Low complexity" evidence="8">
    <location>
        <begin position="92"/>
        <end position="122"/>
    </location>
</feature>
<evidence type="ECO:0000256" key="2">
    <source>
        <dbReference type="ARBA" id="ARBA00007617"/>
    </source>
</evidence>
<evidence type="ECO:0000256" key="7">
    <source>
        <dbReference type="SAM" id="Coils"/>
    </source>
</evidence>
<keyword evidence="11" id="KW-1185">Reference proteome</keyword>
<dbReference type="GO" id="GO:0006612">
    <property type="term" value="P:protein targeting to membrane"/>
    <property type="evidence" value="ECO:0007669"/>
    <property type="project" value="TreeGrafter"/>
</dbReference>
<dbReference type="InterPro" id="IPR009851">
    <property type="entry name" value="Mod_r"/>
</dbReference>
<sequence>MSEGAESFYTSTTPGNPTSPTGPPPPPPPKPHGHIASNDPSRTGTPLSYAQEQQRPAPQLPTQSALQQQQPQYTASPGLGSPPPPPLPPNPSSFSKPGDAPHPAHAPQQSASYASGLPQSQQIPPPHPSERWLPEQPPLATYSIPDLTDLLNQPPLLHALSQSHPSYESAIQPLNTLLAQNLALAKELSQLESQLRAERDKTAQLMLNHTSLQQQWRRKQSEMDNALSPWQPRAMYQRLVASTGEQEALLRAIHESFLEGHGDGSATSVDGKASDREVAEWIRRIKEGTTTLERRRELKNRWDEGRVGGFR</sequence>
<keyword evidence="5 6" id="KW-0653">Protein transport</keyword>
<feature type="compositionally biased region" description="Low complexity" evidence="8">
    <location>
        <begin position="56"/>
        <end position="79"/>
    </location>
</feature>
<feature type="compositionally biased region" description="Low complexity" evidence="8">
    <location>
        <begin position="10"/>
        <end position="19"/>
    </location>
</feature>
<dbReference type="GO" id="GO:0000813">
    <property type="term" value="C:ESCRT I complex"/>
    <property type="evidence" value="ECO:0007669"/>
    <property type="project" value="UniProtKB-ARBA"/>
</dbReference>
<feature type="domain" description="VPS37 C-terminal" evidence="9">
    <location>
        <begin position="213"/>
        <end position="311"/>
    </location>
</feature>
<evidence type="ECO:0000313" key="11">
    <source>
        <dbReference type="Proteomes" id="UP000038010"/>
    </source>
</evidence>
<dbReference type="PANTHER" id="PTHR13678">
    <property type="entry name" value="VACUOLAR PROTEIN SORTING-ASSOCIATED PROTEIN 37"/>
    <property type="match status" value="1"/>
</dbReference>
<dbReference type="EMBL" id="LFJN01000004">
    <property type="protein sequence ID" value="KPI43720.1"/>
    <property type="molecule type" value="Genomic_DNA"/>
</dbReference>
<evidence type="ECO:0000256" key="1">
    <source>
        <dbReference type="ARBA" id="ARBA00004177"/>
    </source>
</evidence>
<comment type="subcellular location">
    <subcellularLocation>
        <location evidence="1">Endosome</location>
    </subcellularLocation>
</comment>
<name>A0A0N1HEB7_9EURO</name>
<accession>A0A0N1HEB7</accession>
<evidence type="ECO:0000256" key="6">
    <source>
        <dbReference type="PROSITE-ProRule" id="PRU00646"/>
    </source>
</evidence>
<evidence type="ECO:0000313" key="10">
    <source>
        <dbReference type="EMBL" id="KPI43720.1"/>
    </source>
</evidence>
<dbReference type="Proteomes" id="UP000038010">
    <property type="component" value="Unassembled WGS sequence"/>
</dbReference>
<dbReference type="PROSITE" id="PS51314">
    <property type="entry name" value="VPS37_C"/>
    <property type="match status" value="1"/>
</dbReference>
<reference evidence="10 11" key="1">
    <citation type="submission" date="2015-06" db="EMBL/GenBank/DDBJ databases">
        <title>Draft genome of the ant-associated black yeast Phialophora attae CBS 131958.</title>
        <authorList>
            <person name="Moreno L.F."/>
            <person name="Stielow B.J."/>
            <person name="de Hoog S."/>
            <person name="Vicente V.A."/>
            <person name="Weiss V.A."/>
            <person name="de Vries M."/>
            <person name="Cruz L.M."/>
            <person name="Souza E.M."/>
        </authorList>
    </citation>
    <scope>NUCLEOTIDE SEQUENCE [LARGE SCALE GENOMIC DNA]</scope>
    <source>
        <strain evidence="10 11">CBS 131958</strain>
    </source>
</reference>
<feature type="region of interest" description="Disordered" evidence="8">
    <location>
        <begin position="1"/>
        <end position="140"/>
    </location>
</feature>
<comment type="caution">
    <text evidence="10">The sequence shown here is derived from an EMBL/GenBank/DDBJ whole genome shotgun (WGS) entry which is preliminary data.</text>
</comment>
<protein>
    <recommendedName>
        <fullName evidence="9">VPS37 C-terminal domain-containing protein</fullName>
    </recommendedName>
</protein>
<evidence type="ECO:0000256" key="8">
    <source>
        <dbReference type="SAM" id="MobiDB-lite"/>
    </source>
</evidence>
<feature type="compositionally biased region" description="Pro residues" evidence="8">
    <location>
        <begin position="80"/>
        <end position="91"/>
    </location>
</feature>
<dbReference type="GO" id="GO:0043162">
    <property type="term" value="P:ubiquitin-dependent protein catabolic process via the multivesicular body sorting pathway"/>
    <property type="evidence" value="ECO:0007669"/>
    <property type="project" value="TreeGrafter"/>
</dbReference>
<feature type="compositionally biased region" description="Polar residues" evidence="8">
    <location>
        <begin position="38"/>
        <end position="54"/>
    </location>
</feature>
<feature type="compositionally biased region" description="Pro residues" evidence="8">
    <location>
        <begin position="20"/>
        <end position="30"/>
    </location>
</feature>
<evidence type="ECO:0000256" key="5">
    <source>
        <dbReference type="ARBA" id="ARBA00022927"/>
    </source>
</evidence>
<evidence type="ECO:0000256" key="3">
    <source>
        <dbReference type="ARBA" id="ARBA00022448"/>
    </source>
</evidence>
<dbReference type="Pfam" id="PF07200">
    <property type="entry name" value="Mod_r"/>
    <property type="match status" value="1"/>
</dbReference>
<keyword evidence="3 6" id="KW-0813">Transport</keyword>
<dbReference type="STRING" id="1664694.A0A0N1HEB7"/>
<dbReference type="OrthoDB" id="10260857at2759"/>
<evidence type="ECO:0000256" key="4">
    <source>
        <dbReference type="ARBA" id="ARBA00022753"/>
    </source>
</evidence>
<keyword evidence="7" id="KW-0175">Coiled coil</keyword>
<dbReference type="VEuPathDB" id="FungiDB:AB675_6350"/>
<organism evidence="10 11">
    <name type="scientific">Cyphellophora attinorum</name>
    <dbReference type="NCBI Taxonomy" id="1664694"/>
    <lineage>
        <taxon>Eukaryota</taxon>
        <taxon>Fungi</taxon>
        <taxon>Dikarya</taxon>
        <taxon>Ascomycota</taxon>
        <taxon>Pezizomycotina</taxon>
        <taxon>Eurotiomycetes</taxon>
        <taxon>Chaetothyriomycetidae</taxon>
        <taxon>Chaetothyriales</taxon>
        <taxon>Cyphellophoraceae</taxon>
        <taxon>Cyphellophora</taxon>
    </lineage>
</organism>
<evidence type="ECO:0000259" key="9">
    <source>
        <dbReference type="PROSITE" id="PS51314"/>
    </source>
</evidence>
<gene>
    <name evidence="10" type="ORF">AB675_6350</name>
</gene>
<feature type="coiled-coil region" evidence="7">
    <location>
        <begin position="174"/>
        <end position="208"/>
    </location>
</feature>
<proteinExistence type="inferred from homology"/>
<comment type="similarity">
    <text evidence="2">Belongs to the VPS37 family.</text>
</comment>